<dbReference type="PANTHER" id="PTHR43792">
    <property type="entry name" value="GNAT FAMILY, PUTATIVE (AFU_ORTHOLOGUE AFUA_3G00765)-RELATED-RELATED"/>
    <property type="match status" value="1"/>
</dbReference>
<dbReference type="InterPro" id="IPR000182">
    <property type="entry name" value="GNAT_dom"/>
</dbReference>
<evidence type="ECO:0000313" key="3">
    <source>
        <dbReference type="Proteomes" id="UP000256328"/>
    </source>
</evidence>
<dbReference type="OrthoDB" id="630895at2759"/>
<evidence type="ECO:0000259" key="1">
    <source>
        <dbReference type="PROSITE" id="PS51186"/>
    </source>
</evidence>
<dbReference type="InterPro" id="IPR051531">
    <property type="entry name" value="N-acetyltransferase"/>
</dbReference>
<dbReference type="GO" id="GO:0016747">
    <property type="term" value="F:acyltransferase activity, transferring groups other than amino-acyl groups"/>
    <property type="evidence" value="ECO:0007669"/>
    <property type="project" value="InterPro"/>
</dbReference>
<reference evidence="2 3" key="1">
    <citation type="journal article" date="2018" name="IMA Fungus">
        <title>IMA Genome-F 9: Draft genome sequence of Annulohypoxylon stygium, Aspergillus mulundensis, Berkeleyomyces basicola (syn. Thielaviopsis basicola), Ceratocystis smalleyi, two Cercospora beticola strains, Coleophoma cylindrospora, Fusarium fracticaudum, Phialophora cf. hyalina, and Morchella septimelata.</title>
        <authorList>
            <person name="Wingfield B.D."/>
            <person name="Bills G.F."/>
            <person name="Dong Y."/>
            <person name="Huang W."/>
            <person name="Nel W.J."/>
            <person name="Swalarsk-Parry B.S."/>
            <person name="Vaghefi N."/>
            <person name="Wilken P.M."/>
            <person name="An Z."/>
            <person name="de Beer Z.W."/>
            <person name="De Vos L."/>
            <person name="Chen L."/>
            <person name="Duong T.A."/>
            <person name="Gao Y."/>
            <person name="Hammerbacher A."/>
            <person name="Kikkert J.R."/>
            <person name="Li Y."/>
            <person name="Li H."/>
            <person name="Li K."/>
            <person name="Li Q."/>
            <person name="Liu X."/>
            <person name="Ma X."/>
            <person name="Naidoo K."/>
            <person name="Pethybridge S.J."/>
            <person name="Sun J."/>
            <person name="Steenkamp E.T."/>
            <person name="van der Nest M.A."/>
            <person name="van Wyk S."/>
            <person name="Wingfield M.J."/>
            <person name="Xiong C."/>
            <person name="Yue Q."/>
            <person name="Zhang X."/>
        </authorList>
    </citation>
    <scope>NUCLEOTIDE SEQUENCE [LARGE SCALE GENOMIC DNA]</scope>
    <source>
        <strain evidence="2 3">BP5796</strain>
    </source>
</reference>
<comment type="caution">
    <text evidence="2">The sequence shown here is derived from an EMBL/GenBank/DDBJ whole genome shotgun (WGS) entry which is preliminary data.</text>
</comment>
<gene>
    <name evidence="2" type="ORF">BP5796_12125</name>
</gene>
<accession>A0A3D8QBU5</accession>
<evidence type="ECO:0000313" key="2">
    <source>
        <dbReference type="EMBL" id="RDW59201.1"/>
    </source>
</evidence>
<organism evidence="2 3">
    <name type="scientific">Coleophoma crateriformis</name>
    <dbReference type="NCBI Taxonomy" id="565419"/>
    <lineage>
        <taxon>Eukaryota</taxon>
        <taxon>Fungi</taxon>
        <taxon>Dikarya</taxon>
        <taxon>Ascomycota</taxon>
        <taxon>Pezizomycotina</taxon>
        <taxon>Leotiomycetes</taxon>
        <taxon>Helotiales</taxon>
        <taxon>Dermateaceae</taxon>
        <taxon>Coleophoma</taxon>
    </lineage>
</organism>
<keyword evidence="3" id="KW-1185">Reference proteome</keyword>
<name>A0A3D8QBU5_9HELO</name>
<dbReference type="AlphaFoldDB" id="A0A3D8QBU5"/>
<dbReference type="PANTHER" id="PTHR43792:SF1">
    <property type="entry name" value="N-ACETYLTRANSFERASE DOMAIN-CONTAINING PROTEIN"/>
    <property type="match status" value="1"/>
</dbReference>
<feature type="domain" description="N-acetyltransferase" evidence="1">
    <location>
        <begin position="105"/>
        <end position="260"/>
    </location>
</feature>
<dbReference type="SUPFAM" id="SSF55729">
    <property type="entry name" value="Acyl-CoA N-acyltransferases (Nat)"/>
    <property type="match status" value="1"/>
</dbReference>
<dbReference type="CDD" id="cd04301">
    <property type="entry name" value="NAT_SF"/>
    <property type="match status" value="1"/>
</dbReference>
<dbReference type="EMBL" id="PDLN01000020">
    <property type="protein sequence ID" value="RDW59201.1"/>
    <property type="molecule type" value="Genomic_DNA"/>
</dbReference>
<dbReference type="PROSITE" id="PS51186">
    <property type="entry name" value="GNAT"/>
    <property type="match status" value="1"/>
</dbReference>
<sequence>MWKITSAILQKLSTHIYAMEEPQVPFRPFLLLTARLILIPTPIAIAIPSYRALYASLHADPVFCGMGFGPSFGTRAWSDDETREVIHTRDIMRCWEPRGLGDFAVGIRPKGLDTDVGQPLNEQLQIHMVQGDEYTHLVGDEHLWLHQEQIEWAGYAGVRDATTTSMPARTADDLPLPSWKEMVELRYGVAPAWWGKGIARAAAEAVMQWAASERDVRRFIAETERENVRSARVLEKMGFTLSGTEYWKEPCEVEWERRVEQAVK</sequence>
<dbReference type="Proteomes" id="UP000256328">
    <property type="component" value="Unassembled WGS sequence"/>
</dbReference>
<protein>
    <recommendedName>
        <fullName evidence="1">N-acetyltransferase domain-containing protein</fullName>
    </recommendedName>
</protein>
<dbReference type="Pfam" id="PF13302">
    <property type="entry name" value="Acetyltransf_3"/>
    <property type="match status" value="1"/>
</dbReference>
<dbReference type="Gene3D" id="3.40.630.30">
    <property type="match status" value="1"/>
</dbReference>
<dbReference type="InterPro" id="IPR016181">
    <property type="entry name" value="Acyl_CoA_acyltransferase"/>
</dbReference>
<proteinExistence type="predicted"/>